<comment type="caution">
    <text evidence="6">The sequence shown here is derived from an EMBL/GenBank/DDBJ whole genome shotgun (WGS) entry which is preliminary data.</text>
</comment>
<dbReference type="InterPro" id="IPR009057">
    <property type="entry name" value="Homeodomain-like_sf"/>
</dbReference>
<evidence type="ECO:0000256" key="4">
    <source>
        <dbReference type="PROSITE-ProRule" id="PRU00335"/>
    </source>
</evidence>
<dbReference type="InterPro" id="IPR001647">
    <property type="entry name" value="HTH_TetR"/>
</dbReference>
<feature type="DNA-binding region" description="H-T-H motif" evidence="4">
    <location>
        <begin position="28"/>
        <end position="47"/>
    </location>
</feature>
<dbReference type="SUPFAM" id="SSF46689">
    <property type="entry name" value="Homeodomain-like"/>
    <property type="match status" value="1"/>
</dbReference>
<evidence type="ECO:0000259" key="5">
    <source>
        <dbReference type="PROSITE" id="PS50977"/>
    </source>
</evidence>
<dbReference type="InterPro" id="IPR023772">
    <property type="entry name" value="DNA-bd_HTH_TetR-type_CS"/>
</dbReference>
<gene>
    <name evidence="6" type="ORF">K0U00_03925</name>
</gene>
<dbReference type="EMBL" id="JAHZIK010000049">
    <property type="protein sequence ID" value="MBW7453182.1"/>
    <property type="molecule type" value="Genomic_DNA"/>
</dbReference>
<dbReference type="Gene3D" id="1.10.357.10">
    <property type="entry name" value="Tetracycline Repressor, domain 2"/>
    <property type="match status" value="1"/>
</dbReference>
<dbReference type="InterPro" id="IPR036271">
    <property type="entry name" value="Tet_transcr_reg_TetR-rel_C_sf"/>
</dbReference>
<reference evidence="6 7" key="1">
    <citation type="submission" date="2021-07" db="EMBL/GenBank/DDBJ databases">
        <title>Paenibacillus radiodurans sp. nov., isolated from the southeastern edge of Tengger Desert.</title>
        <authorList>
            <person name="Zhang G."/>
        </authorList>
    </citation>
    <scope>NUCLEOTIDE SEQUENCE [LARGE SCALE GENOMIC DNA]</scope>
    <source>
        <strain evidence="6 7">CCM 7311</strain>
    </source>
</reference>
<evidence type="ECO:0000313" key="7">
    <source>
        <dbReference type="Proteomes" id="UP001519887"/>
    </source>
</evidence>
<dbReference type="PROSITE" id="PS01081">
    <property type="entry name" value="HTH_TETR_1"/>
    <property type="match status" value="1"/>
</dbReference>
<organism evidence="6 7">
    <name type="scientific">Paenibacillus sepulcri</name>
    <dbReference type="NCBI Taxonomy" id="359917"/>
    <lineage>
        <taxon>Bacteria</taxon>
        <taxon>Bacillati</taxon>
        <taxon>Bacillota</taxon>
        <taxon>Bacilli</taxon>
        <taxon>Bacillales</taxon>
        <taxon>Paenibacillaceae</taxon>
        <taxon>Paenibacillus</taxon>
    </lineage>
</organism>
<dbReference type="Proteomes" id="UP001519887">
    <property type="component" value="Unassembled WGS sequence"/>
</dbReference>
<dbReference type="PANTHER" id="PTHR47506">
    <property type="entry name" value="TRANSCRIPTIONAL REGULATORY PROTEIN"/>
    <property type="match status" value="1"/>
</dbReference>
<dbReference type="Pfam" id="PF16925">
    <property type="entry name" value="TetR_C_13"/>
    <property type="match status" value="1"/>
</dbReference>
<name>A0ABS7BX69_9BACL</name>
<dbReference type="PRINTS" id="PR00455">
    <property type="entry name" value="HTHTETR"/>
</dbReference>
<sequence>MRKGEKTKQYVIEKTSLLLNQRGYLSTSLAEITDATGLQKGGLYNHFRDKEDLMIESFKHCCILVNERVESAIASEMTSIDQLLAFTELYCNLDFPGGCPITNAAVEADAVSAPLYHHAQEAMKGLLIRLEEIIVTGITKSEIRPDVNPQDTALVILSAIEGGLLMKKLFPSSTSMTAVKNQLVRYISCDLK</sequence>
<evidence type="ECO:0000256" key="3">
    <source>
        <dbReference type="ARBA" id="ARBA00023163"/>
    </source>
</evidence>
<keyword evidence="1" id="KW-0805">Transcription regulation</keyword>
<accession>A0ABS7BX69</accession>
<dbReference type="InterPro" id="IPR011075">
    <property type="entry name" value="TetR_C"/>
</dbReference>
<dbReference type="SUPFAM" id="SSF48498">
    <property type="entry name" value="Tetracyclin repressor-like, C-terminal domain"/>
    <property type="match status" value="1"/>
</dbReference>
<evidence type="ECO:0000256" key="2">
    <source>
        <dbReference type="ARBA" id="ARBA00023125"/>
    </source>
</evidence>
<protein>
    <submittedName>
        <fullName evidence="6">TetR/AcrR family transcriptional regulator</fullName>
    </submittedName>
</protein>
<evidence type="ECO:0000256" key="1">
    <source>
        <dbReference type="ARBA" id="ARBA00023015"/>
    </source>
</evidence>
<evidence type="ECO:0000313" key="6">
    <source>
        <dbReference type="EMBL" id="MBW7453182.1"/>
    </source>
</evidence>
<proteinExistence type="predicted"/>
<dbReference type="PANTHER" id="PTHR47506:SF3">
    <property type="entry name" value="HTH-TYPE TRANSCRIPTIONAL REGULATOR LMRA"/>
    <property type="match status" value="1"/>
</dbReference>
<dbReference type="Pfam" id="PF00440">
    <property type="entry name" value="TetR_N"/>
    <property type="match status" value="1"/>
</dbReference>
<keyword evidence="2 4" id="KW-0238">DNA-binding</keyword>
<feature type="domain" description="HTH tetR-type" evidence="5">
    <location>
        <begin position="5"/>
        <end position="65"/>
    </location>
</feature>
<dbReference type="PROSITE" id="PS50977">
    <property type="entry name" value="HTH_TETR_2"/>
    <property type="match status" value="1"/>
</dbReference>
<keyword evidence="3" id="KW-0804">Transcription</keyword>
<keyword evidence="7" id="KW-1185">Reference proteome</keyword>